<comment type="caution">
    <text evidence="1">The sequence shown here is derived from an EMBL/GenBank/DDBJ whole genome shotgun (WGS) entry which is preliminary data.</text>
</comment>
<proteinExistence type="predicted"/>
<dbReference type="EMBL" id="JBGMDY010000006">
    <property type="protein sequence ID" value="KAL2330074.1"/>
    <property type="molecule type" value="Genomic_DNA"/>
</dbReference>
<dbReference type="Proteomes" id="UP001603857">
    <property type="component" value="Unassembled WGS sequence"/>
</dbReference>
<keyword evidence="2" id="KW-1185">Reference proteome</keyword>
<accession>A0ABD1M2S8</accession>
<organism evidence="1 2">
    <name type="scientific">Flemingia macrophylla</name>
    <dbReference type="NCBI Taxonomy" id="520843"/>
    <lineage>
        <taxon>Eukaryota</taxon>
        <taxon>Viridiplantae</taxon>
        <taxon>Streptophyta</taxon>
        <taxon>Embryophyta</taxon>
        <taxon>Tracheophyta</taxon>
        <taxon>Spermatophyta</taxon>
        <taxon>Magnoliopsida</taxon>
        <taxon>eudicotyledons</taxon>
        <taxon>Gunneridae</taxon>
        <taxon>Pentapetalae</taxon>
        <taxon>rosids</taxon>
        <taxon>fabids</taxon>
        <taxon>Fabales</taxon>
        <taxon>Fabaceae</taxon>
        <taxon>Papilionoideae</taxon>
        <taxon>50 kb inversion clade</taxon>
        <taxon>NPAAA clade</taxon>
        <taxon>indigoferoid/millettioid clade</taxon>
        <taxon>Phaseoleae</taxon>
        <taxon>Flemingia</taxon>
    </lineage>
</organism>
<dbReference type="AlphaFoldDB" id="A0ABD1M2S8"/>
<evidence type="ECO:0008006" key="3">
    <source>
        <dbReference type="Google" id="ProtNLM"/>
    </source>
</evidence>
<name>A0ABD1M2S8_9FABA</name>
<gene>
    <name evidence="1" type="ORF">Fmac_017655</name>
</gene>
<evidence type="ECO:0000313" key="2">
    <source>
        <dbReference type="Proteomes" id="UP001603857"/>
    </source>
</evidence>
<sequence length="89" mass="10177">MDEDVFLDETLISTNEKSIATRLSKWTRPPLHADYVSQSRSVIVFQQLLIDYVIGESHNDLLPNSSPLMHRISFPSLLLPLPHLGFNLF</sequence>
<protein>
    <recommendedName>
        <fullName evidence="3">Maturase K</fullName>
    </recommendedName>
</protein>
<evidence type="ECO:0000313" key="1">
    <source>
        <dbReference type="EMBL" id="KAL2330074.1"/>
    </source>
</evidence>
<reference evidence="1 2" key="1">
    <citation type="submission" date="2024-08" db="EMBL/GenBank/DDBJ databases">
        <title>Insights into the chromosomal genome structure of Flemingia macrophylla.</title>
        <authorList>
            <person name="Ding Y."/>
            <person name="Zhao Y."/>
            <person name="Bi W."/>
            <person name="Wu M."/>
            <person name="Zhao G."/>
            <person name="Gong Y."/>
            <person name="Li W."/>
            <person name="Zhang P."/>
        </authorList>
    </citation>
    <scope>NUCLEOTIDE SEQUENCE [LARGE SCALE GENOMIC DNA]</scope>
    <source>
        <strain evidence="1">DYQJB</strain>
        <tissue evidence="1">Leaf</tissue>
    </source>
</reference>